<comment type="caution">
    <text evidence="2">The sequence shown here is derived from an EMBL/GenBank/DDBJ whole genome shotgun (WGS) entry which is preliminary data.</text>
</comment>
<feature type="non-terminal residue" evidence="2">
    <location>
        <position position="1"/>
    </location>
</feature>
<dbReference type="AlphaFoldDB" id="A0A6A4ZWC2"/>
<gene>
    <name evidence="2" type="ORF">AaE_011759</name>
</gene>
<dbReference type="EMBL" id="VJMI01017482">
    <property type="protein sequence ID" value="KAF0713590.1"/>
    <property type="molecule type" value="Genomic_DNA"/>
</dbReference>
<protein>
    <submittedName>
        <fullName evidence="2">Uncharacterized protein</fullName>
    </submittedName>
</protein>
<evidence type="ECO:0000313" key="2">
    <source>
        <dbReference type="EMBL" id="KAF0713590.1"/>
    </source>
</evidence>
<dbReference type="Gene3D" id="1.10.238.10">
    <property type="entry name" value="EF-hand"/>
    <property type="match status" value="1"/>
</dbReference>
<dbReference type="Proteomes" id="UP000469452">
    <property type="component" value="Unassembled WGS sequence"/>
</dbReference>
<reference evidence="2 3" key="1">
    <citation type="submission" date="2019-06" db="EMBL/GenBank/DDBJ databases">
        <title>Genomics analysis of Aphanomyces spp. identifies a new class of oomycete effector associated with host adaptation.</title>
        <authorList>
            <person name="Gaulin E."/>
        </authorList>
    </citation>
    <scope>NUCLEOTIDE SEQUENCE [LARGE SCALE GENOMIC DNA]</scope>
    <source>
        <strain evidence="2 3">E</strain>
    </source>
</reference>
<feature type="region of interest" description="Disordered" evidence="1">
    <location>
        <begin position="101"/>
        <end position="146"/>
    </location>
</feature>
<evidence type="ECO:0000256" key="1">
    <source>
        <dbReference type="SAM" id="MobiDB-lite"/>
    </source>
</evidence>
<name>A0A6A4ZWC2_APHAT</name>
<proteinExistence type="predicted"/>
<sequence>DLGIPIYDLMYVHFKDVPRALVQRVLAEGSREKHAEITRIMEEKGINKQFDEMWFRTHGKKHQRALVQKERSPLREYSSALIIQRFLGKARLERTRRLSKSVAYDGSTKLAHPSSSQQSHRSRGEDEGDDGGCTDDQGAQEQPPPS</sequence>
<organism evidence="2 3">
    <name type="scientific">Aphanomyces astaci</name>
    <name type="common">Crayfish plague agent</name>
    <dbReference type="NCBI Taxonomy" id="112090"/>
    <lineage>
        <taxon>Eukaryota</taxon>
        <taxon>Sar</taxon>
        <taxon>Stramenopiles</taxon>
        <taxon>Oomycota</taxon>
        <taxon>Saprolegniomycetes</taxon>
        <taxon>Saprolegniales</taxon>
        <taxon>Verrucalvaceae</taxon>
        <taxon>Aphanomyces</taxon>
    </lineage>
</organism>
<dbReference type="VEuPathDB" id="FungiDB:H257_13695"/>
<evidence type="ECO:0000313" key="3">
    <source>
        <dbReference type="Proteomes" id="UP000469452"/>
    </source>
</evidence>
<accession>A0A6A4ZWC2</accession>